<dbReference type="PANTHER" id="PTHR43124">
    <property type="entry name" value="PURINE EFFLUX PUMP PBUE"/>
    <property type="match status" value="1"/>
</dbReference>
<feature type="transmembrane region" description="Helical" evidence="6">
    <location>
        <begin position="302"/>
        <end position="327"/>
    </location>
</feature>
<protein>
    <submittedName>
        <fullName evidence="8">Bcr/CflA family drug resistance efflux transporter</fullName>
    </submittedName>
</protein>
<evidence type="ECO:0000259" key="7">
    <source>
        <dbReference type="PROSITE" id="PS50850"/>
    </source>
</evidence>
<feature type="transmembrane region" description="Helical" evidence="6">
    <location>
        <begin position="98"/>
        <end position="119"/>
    </location>
</feature>
<keyword evidence="5 6" id="KW-0472">Membrane</keyword>
<dbReference type="EMBL" id="BSOS01000024">
    <property type="protein sequence ID" value="GLR66476.1"/>
    <property type="molecule type" value="Genomic_DNA"/>
</dbReference>
<feature type="transmembrane region" description="Helical" evidence="6">
    <location>
        <begin position="364"/>
        <end position="386"/>
    </location>
</feature>
<keyword evidence="2" id="KW-1003">Cell membrane</keyword>
<dbReference type="InterPro" id="IPR050189">
    <property type="entry name" value="MFS_Efflux_Transporters"/>
</dbReference>
<dbReference type="PROSITE" id="PS50850">
    <property type="entry name" value="MFS"/>
    <property type="match status" value="1"/>
</dbReference>
<keyword evidence="3 6" id="KW-0812">Transmembrane</keyword>
<evidence type="ECO:0000313" key="8">
    <source>
        <dbReference type="EMBL" id="GLR66476.1"/>
    </source>
</evidence>
<evidence type="ECO:0000256" key="4">
    <source>
        <dbReference type="ARBA" id="ARBA00022989"/>
    </source>
</evidence>
<keyword evidence="4 6" id="KW-1133">Transmembrane helix</keyword>
<feature type="transmembrane region" description="Helical" evidence="6">
    <location>
        <begin position="45"/>
        <end position="64"/>
    </location>
</feature>
<proteinExistence type="predicted"/>
<feature type="transmembrane region" description="Helical" evidence="6">
    <location>
        <begin position="276"/>
        <end position="296"/>
    </location>
</feature>
<dbReference type="PROSITE" id="PS51257">
    <property type="entry name" value="PROKAR_LIPOPROTEIN"/>
    <property type="match status" value="1"/>
</dbReference>
<feature type="transmembrane region" description="Helical" evidence="6">
    <location>
        <begin position="334"/>
        <end position="358"/>
    </location>
</feature>
<keyword evidence="9" id="KW-1185">Reference proteome</keyword>
<dbReference type="PANTHER" id="PTHR43124:SF3">
    <property type="entry name" value="CHLORAMPHENICOL EFFLUX PUMP RV0191"/>
    <property type="match status" value="1"/>
</dbReference>
<reference evidence="9" key="1">
    <citation type="journal article" date="2019" name="Int. J. Syst. Evol. Microbiol.">
        <title>The Global Catalogue of Microorganisms (GCM) 10K type strain sequencing project: providing services to taxonomists for standard genome sequencing and annotation.</title>
        <authorList>
            <consortium name="The Broad Institute Genomics Platform"/>
            <consortium name="The Broad Institute Genome Sequencing Center for Infectious Disease"/>
            <person name="Wu L."/>
            <person name="Ma J."/>
        </authorList>
    </citation>
    <scope>NUCLEOTIDE SEQUENCE [LARGE SCALE GENOMIC DNA]</scope>
    <source>
        <strain evidence="9">NBRC 112502</strain>
    </source>
</reference>
<evidence type="ECO:0000256" key="2">
    <source>
        <dbReference type="ARBA" id="ARBA00022475"/>
    </source>
</evidence>
<feature type="transmembrane region" description="Helical" evidence="6">
    <location>
        <begin position="131"/>
        <end position="155"/>
    </location>
</feature>
<evidence type="ECO:0000256" key="3">
    <source>
        <dbReference type="ARBA" id="ARBA00022692"/>
    </source>
</evidence>
<comment type="caution">
    <text evidence="8">The sequence shown here is derived from an EMBL/GenBank/DDBJ whole genome shotgun (WGS) entry which is preliminary data.</text>
</comment>
<evidence type="ECO:0000256" key="6">
    <source>
        <dbReference type="SAM" id="Phobius"/>
    </source>
</evidence>
<accession>A0ABQ6A3S3</accession>
<feature type="domain" description="Major facilitator superfamily (MFS) profile" evidence="7">
    <location>
        <begin position="1"/>
        <end position="391"/>
    </location>
</feature>
<evidence type="ECO:0000256" key="5">
    <source>
        <dbReference type="ARBA" id="ARBA00023136"/>
    </source>
</evidence>
<dbReference type="CDD" id="cd17320">
    <property type="entry name" value="MFS_MdfA_MDR_like"/>
    <property type="match status" value="1"/>
</dbReference>
<dbReference type="InterPro" id="IPR011701">
    <property type="entry name" value="MFS"/>
</dbReference>
<feature type="transmembrane region" description="Helical" evidence="6">
    <location>
        <begin position="212"/>
        <end position="233"/>
    </location>
</feature>
<feature type="transmembrane region" description="Helical" evidence="6">
    <location>
        <begin position="73"/>
        <end position="92"/>
    </location>
</feature>
<dbReference type="Proteomes" id="UP001156641">
    <property type="component" value="Unassembled WGS sequence"/>
</dbReference>
<comment type="subcellular location">
    <subcellularLocation>
        <location evidence="1">Cell membrane</location>
        <topology evidence="1">Multi-pass membrane protein</topology>
    </subcellularLocation>
</comment>
<dbReference type="Pfam" id="PF07690">
    <property type="entry name" value="MFS_1"/>
    <property type="match status" value="1"/>
</dbReference>
<organism evidence="8 9">
    <name type="scientific">Acidocella aquatica</name>
    <dbReference type="NCBI Taxonomy" id="1922313"/>
    <lineage>
        <taxon>Bacteria</taxon>
        <taxon>Pseudomonadati</taxon>
        <taxon>Pseudomonadota</taxon>
        <taxon>Alphaproteobacteria</taxon>
        <taxon>Acetobacterales</taxon>
        <taxon>Acidocellaceae</taxon>
        <taxon>Acidocella</taxon>
    </lineage>
</organism>
<evidence type="ECO:0000313" key="9">
    <source>
        <dbReference type="Proteomes" id="UP001156641"/>
    </source>
</evidence>
<feature type="transmembrane region" description="Helical" evidence="6">
    <location>
        <begin position="245"/>
        <end position="264"/>
    </location>
</feature>
<dbReference type="InterPro" id="IPR036259">
    <property type="entry name" value="MFS_trans_sf"/>
</dbReference>
<evidence type="ECO:0000256" key="1">
    <source>
        <dbReference type="ARBA" id="ARBA00004651"/>
    </source>
</evidence>
<feature type="transmembrane region" description="Helical" evidence="6">
    <location>
        <begin position="161"/>
        <end position="181"/>
    </location>
</feature>
<name>A0ABQ6A3S3_9PROT</name>
<sequence length="404" mass="42792">MGFREFVACIALVQACVALAIDMMVPALGQIGAAMRLPVANERQWVITAFVLGFGAAQLLYGVAADRFGRRPVLLFALGLYAFCAFAAAAAPNFSWLLAARVAQGFGAAGAQVATVSIVRDCYSGRRMAQVNSLSFIVFLAAPIFAPSLGQLVLLLAPWPVIFIGLGLYAMLIATWAGLRLPETQHPQDRRPIIWHEAAAALRLTLRNRMSLGYTLASTLLLGGWLGFINSAQQVFAGVFHVPKLFPLIFAACSICMAVAALANARLVERIGMRKLAHLALSGFVLMAFAQAGLALSGQDTLLRFALLQSAMMFWFGLLGGNCGAIAMEPLGHIAGTAASVQGFIVMLGAALIGLYIGQNFNGTLIPLCLGFCVCGILGLAVAAWAERGRLFHARPVAVSLPPD</sequence>
<dbReference type="InterPro" id="IPR020846">
    <property type="entry name" value="MFS_dom"/>
</dbReference>
<gene>
    <name evidence="8" type="ORF">GCM10010909_11560</name>
</gene>
<dbReference type="SUPFAM" id="SSF103473">
    <property type="entry name" value="MFS general substrate transporter"/>
    <property type="match status" value="1"/>
</dbReference>
<dbReference type="Gene3D" id="1.20.1720.10">
    <property type="entry name" value="Multidrug resistance protein D"/>
    <property type="match status" value="1"/>
</dbReference>